<dbReference type="Gene3D" id="1.10.4190.10">
    <property type="entry name" value="Urease accessory protein UreF"/>
    <property type="match status" value="1"/>
</dbReference>
<evidence type="ECO:0000313" key="4">
    <source>
        <dbReference type="EMBL" id="NOJ46800.1"/>
    </source>
</evidence>
<dbReference type="AlphaFoldDB" id="A0A7Y4M2B9"/>
<dbReference type="Pfam" id="PF01730">
    <property type="entry name" value="UreF"/>
    <property type="match status" value="1"/>
</dbReference>
<evidence type="ECO:0000256" key="2">
    <source>
        <dbReference type="ARBA" id="ARBA00023186"/>
    </source>
</evidence>
<dbReference type="InterPro" id="IPR002639">
    <property type="entry name" value="UreF"/>
</dbReference>
<organism evidence="4 5">
    <name type="scientific">Bradyrhizobium archetypum</name>
    <dbReference type="NCBI Taxonomy" id="2721160"/>
    <lineage>
        <taxon>Bacteria</taxon>
        <taxon>Pseudomonadati</taxon>
        <taxon>Pseudomonadota</taxon>
        <taxon>Alphaproteobacteria</taxon>
        <taxon>Hyphomicrobiales</taxon>
        <taxon>Nitrobacteraceae</taxon>
        <taxon>Bradyrhizobium</taxon>
    </lineage>
</organism>
<comment type="similarity">
    <text evidence="3">Belongs to the UreF family.</text>
</comment>
<protein>
    <recommendedName>
        <fullName evidence="3">Urease accessory protein UreF</fullName>
    </recommendedName>
</protein>
<evidence type="ECO:0000256" key="3">
    <source>
        <dbReference type="HAMAP-Rule" id="MF_01385"/>
    </source>
</evidence>
<comment type="caution">
    <text evidence="4">The sequence shown here is derived from an EMBL/GenBank/DDBJ whole genome shotgun (WGS) entry which is preliminary data.</text>
</comment>
<keyword evidence="5" id="KW-1185">Reference proteome</keyword>
<dbReference type="GO" id="GO:0016151">
    <property type="term" value="F:nickel cation binding"/>
    <property type="evidence" value="ECO:0007669"/>
    <property type="project" value="UniProtKB-UniRule"/>
</dbReference>
<dbReference type="HAMAP" id="MF_01385">
    <property type="entry name" value="UreF"/>
    <property type="match status" value="1"/>
</dbReference>
<dbReference type="GO" id="GO:0005737">
    <property type="term" value="C:cytoplasm"/>
    <property type="evidence" value="ECO:0007669"/>
    <property type="project" value="UniProtKB-SubCell"/>
</dbReference>
<dbReference type="PIRSF" id="PIRSF009467">
    <property type="entry name" value="Ureas_acces_UreF"/>
    <property type="match status" value="1"/>
</dbReference>
<reference evidence="4 5" key="1">
    <citation type="submission" date="2020-03" db="EMBL/GenBank/DDBJ databases">
        <title>Bradyrhizobium diversity isolated from nodules of Muelleranthus trifoliolatus.</title>
        <authorList>
            <person name="Klepa M."/>
            <person name="Helene L."/>
            <person name="Hungria M."/>
        </authorList>
    </citation>
    <scope>NUCLEOTIDE SEQUENCE [LARGE SCALE GENOMIC DNA]</scope>
    <source>
        <strain evidence="4 5">WSM 1744</strain>
    </source>
</reference>
<comment type="function">
    <text evidence="3">Required for maturation of urease via the functional incorporation of the urease nickel metallocenter.</text>
</comment>
<comment type="subunit">
    <text evidence="3">UreD, UreF and UreG form a complex that acts as a GTP-hydrolysis-dependent molecular chaperone, activating the urease apoprotein by helping to assemble the nickel containing metallocenter of UreC. The UreE protein probably delivers the nickel.</text>
</comment>
<evidence type="ECO:0000256" key="1">
    <source>
        <dbReference type="ARBA" id="ARBA00022988"/>
    </source>
</evidence>
<comment type="subcellular location">
    <subcellularLocation>
        <location evidence="3">Cytoplasm</location>
    </subcellularLocation>
</comment>
<gene>
    <name evidence="3" type="primary">ureF</name>
    <name evidence="4" type="ORF">HCN50_11170</name>
</gene>
<dbReference type="EMBL" id="JAAVLW010000003">
    <property type="protein sequence ID" value="NOJ46800.1"/>
    <property type="molecule type" value="Genomic_DNA"/>
</dbReference>
<dbReference type="PANTHER" id="PTHR33620:SF1">
    <property type="entry name" value="UREASE ACCESSORY PROTEIN F"/>
    <property type="match status" value="1"/>
</dbReference>
<proteinExistence type="inferred from homology"/>
<name>A0A7Y4M2B9_9BRAD</name>
<sequence>MLMTTSEPVADDAHGGMTAQESAALYRLMTWLSPSFPVGAFSYSSGIEWAVEAGDITDAASLRDWLAAMLGDGSGFCDAVFLAQAHRAASAQDTIVLREIAELAAAFVASRERQLETAMQGRAFIEIARAAWGCDGLDNLVTACGGDTVYPVAVGVVSAAHAVPLAPALHAFLHAVVSNWISAGARLVPLGQTDSQRILAGLEADVAATAARARASSLDDLGSATFRADLAGLRHETQYTRLFRS</sequence>
<dbReference type="Proteomes" id="UP000528734">
    <property type="component" value="Unassembled WGS sequence"/>
</dbReference>
<keyword evidence="2 3" id="KW-0143">Chaperone</keyword>
<keyword evidence="1 3" id="KW-0996">Nickel insertion</keyword>
<dbReference type="InterPro" id="IPR038277">
    <property type="entry name" value="UreF_sf"/>
</dbReference>
<accession>A0A7Y4M2B9</accession>
<dbReference type="PANTHER" id="PTHR33620">
    <property type="entry name" value="UREASE ACCESSORY PROTEIN F"/>
    <property type="match status" value="1"/>
</dbReference>
<evidence type="ECO:0000313" key="5">
    <source>
        <dbReference type="Proteomes" id="UP000528734"/>
    </source>
</evidence>
<dbReference type="RefSeq" id="WP_171709983.1">
    <property type="nucleotide sequence ID" value="NZ_JAAVLW010000003.1"/>
</dbReference>
<keyword evidence="3" id="KW-0963">Cytoplasm</keyword>